<dbReference type="GO" id="GO:0030170">
    <property type="term" value="F:pyridoxal phosphate binding"/>
    <property type="evidence" value="ECO:0007669"/>
    <property type="project" value="UniProtKB-UniRule"/>
</dbReference>
<evidence type="ECO:0000256" key="10">
    <source>
        <dbReference type="PIRSR" id="PIRSR000412-50"/>
    </source>
</evidence>
<feature type="modified residue" description="N6-(pyridoxal phosphate)lysine" evidence="9 10">
    <location>
        <position position="222"/>
    </location>
</feature>
<dbReference type="CDD" id="cd00378">
    <property type="entry name" value="SHMT"/>
    <property type="match status" value="1"/>
</dbReference>
<keyword evidence="13" id="KW-1185">Reference proteome</keyword>
<protein>
    <recommendedName>
        <fullName evidence="9">Serine hydroxymethyltransferase</fullName>
        <shortName evidence="9">SHMT</shortName>
        <shortName evidence="9">Serine methylase</shortName>
        <ecNumber evidence="9">2.1.2.1</ecNumber>
    </recommendedName>
</protein>
<dbReference type="HAMAP" id="MF_00051">
    <property type="entry name" value="SHMT"/>
    <property type="match status" value="1"/>
</dbReference>
<feature type="site" description="Plays an important role in substrate specificity" evidence="9">
    <location>
        <position position="221"/>
    </location>
</feature>
<keyword evidence="5 9" id="KW-0963">Cytoplasm</keyword>
<proteinExistence type="inferred from homology"/>
<evidence type="ECO:0000256" key="5">
    <source>
        <dbReference type="ARBA" id="ARBA00022490"/>
    </source>
</evidence>
<dbReference type="KEGG" id="msaa:QYS49_11475"/>
<feature type="binding site" evidence="9">
    <location>
        <begin position="361"/>
        <end position="363"/>
    </location>
    <ligand>
        <name>(6S)-5,6,7,8-tetrahydrofolate</name>
        <dbReference type="ChEBI" id="CHEBI:57453"/>
    </ligand>
</feature>
<dbReference type="GO" id="GO:0019264">
    <property type="term" value="P:glycine biosynthetic process from serine"/>
    <property type="evidence" value="ECO:0007669"/>
    <property type="project" value="UniProtKB-UniRule"/>
</dbReference>
<feature type="domain" description="Serine hydroxymethyltransferase-like" evidence="11">
    <location>
        <begin position="2"/>
        <end position="392"/>
    </location>
</feature>
<dbReference type="Gene3D" id="3.90.1150.10">
    <property type="entry name" value="Aspartate Aminotransferase, domain 1"/>
    <property type="match status" value="1"/>
</dbReference>
<dbReference type="PANTHER" id="PTHR11680:SF35">
    <property type="entry name" value="SERINE HYDROXYMETHYLTRANSFERASE 1"/>
    <property type="match status" value="1"/>
</dbReference>
<keyword evidence="8 9" id="KW-0663">Pyridoxal phosphate</keyword>
<keyword evidence="9" id="KW-0028">Amino-acid biosynthesis</keyword>
<comment type="similarity">
    <text evidence="3 9">Belongs to the SHMT family.</text>
</comment>
<evidence type="ECO:0000259" key="11">
    <source>
        <dbReference type="Pfam" id="PF00464"/>
    </source>
</evidence>
<dbReference type="GO" id="GO:0035999">
    <property type="term" value="P:tetrahydrofolate interconversion"/>
    <property type="evidence" value="ECO:0007669"/>
    <property type="project" value="UniProtKB-UniRule"/>
</dbReference>
<evidence type="ECO:0000256" key="9">
    <source>
        <dbReference type="HAMAP-Rule" id="MF_00051"/>
    </source>
</evidence>
<dbReference type="Proteomes" id="UP001230496">
    <property type="component" value="Chromosome"/>
</dbReference>
<dbReference type="PANTHER" id="PTHR11680">
    <property type="entry name" value="SERINE HYDROXYMETHYLTRANSFERASE"/>
    <property type="match status" value="1"/>
</dbReference>
<comment type="subunit">
    <text evidence="4 9">Homodimer.</text>
</comment>
<comment type="catalytic activity">
    <reaction evidence="9">
        <text>(6R)-5,10-methylene-5,6,7,8-tetrahydrofolate + glycine + H2O = (6S)-5,6,7,8-tetrahydrofolate + L-serine</text>
        <dbReference type="Rhea" id="RHEA:15481"/>
        <dbReference type="ChEBI" id="CHEBI:15377"/>
        <dbReference type="ChEBI" id="CHEBI:15636"/>
        <dbReference type="ChEBI" id="CHEBI:33384"/>
        <dbReference type="ChEBI" id="CHEBI:57305"/>
        <dbReference type="ChEBI" id="CHEBI:57453"/>
        <dbReference type="EC" id="2.1.2.1"/>
    </reaction>
</comment>
<dbReference type="NCBIfam" id="NF000586">
    <property type="entry name" value="PRK00011.1"/>
    <property type="match status" value="1"/>
</dbReference>
<evidence type="ECO:0000313" key="12">
    <source>
        <dbReference type="EMBL" id="WMN11757.1"/>
    </source>
</evidence>
<reference evidence="12 13" key="1">
    <citation type="submission" date="2023-08" db="EMBL/GenBank/DDBJ databases">
        <title>Comparative genomics and taxonomic characterization of three novel marine species of genus Marivirga.</title>
        <authorList>
            <person name="Muhammad N."/>
            <person name="Kim S.-G."/>
        </authorList>
    </citation>
    <scope>NUCLEOTIDE SEQUENCE [LARGE SCALE GENOMIC DNA]</scope>
    <source>
        <strain evidence="12 13">BDSF4-3</strain>
    </source>
</reference>
<evidence type="ECO:0000256" key="1">
    <source>
        <dbReference type="ARBA" id="ARBA00001933"/>
    </source>
</evidence>
<dbReference type="InterPro" id="IPR001085">
    <property type="entry name" value="Ser_HO-MeTrfase"/>
</dbReference>
<dbReference type="PIRSF" id="PIRSF000412">
    <property type="entry name" value="SHMT"/>
    <property type="match status" value="1"/>
</dbReference>
<evidence type="ECO:0000256" key="6">
    <source>
        <dbReference type="ARBA" id="ARBA00022563"/>
    </source>
</evidence>
<comment type="subcellular location">
    <subcellularLocation>
        <location evidence="2 9">Cytoplasm</location>
    </subcellularLocation>
</comment>
<dbReference type="InterPro" id="IPR039429">
    <property type="entry name" value="SHMT-like_dom"/>
</dbReference>
<accession>A0AA51NAP3</accession>
<dbReference type="GO" id="GO:0004372">
    <property type="term" value="F:glycine hydroxymethyltransferase activity"/>
    <property type="evidence" value="ECO:0007669"/>
    <property type="project" value="UniProtKB-UniRule"/>
</dbReference>
<dbReference type="Pfam" id="PF00464">
    <property type="entry name" value="SHMT"/>
    <property type="match status" value="1"/>
</dbReference>
<dbReference type="SUPFAM" id="SSF53383">
    <property type="entry name" value="PLP-dependent transferases"/>
    <property type="match status" value="1"/>
</dbReference>
<dbReference type="EC" id="2.1.2.1" evidence="9"/>
<dbReference type="PROSITE" id="PS00096">
    <property type="entry name" value="SHMT"/>
    <property type="match status" value="1"/>
</dbReference>
<feature type="binding site" evidence="9">
    <location>
        <position position="113"/>
    </location>
    <ligand>
        <name>(6S)-5,6,7,8-tetrahydrofolate</name>
        <dbReference type="ChEBI" id="CHEBI:57453"/>
    </ligand>
</feature>
<comment type="cofactor">
    <cofactor evidence="1 9 10">
        <name>pyridoxal 5'-phosphate</name>
        <dbReference type="ChEBI" id="CHEBI:597326"/>
    </cofactor>
</comment>
<evidence type="ECO:0000313" key="13">
    <source>
        <dbReference type="Proteomes" id="UP001230496"/>
    </source>
</evidence>
<organism evidence="12 13">
    <name type="scientific">Marivirga salinarum</name>
    <dbReference type="NCBI Taxonomy" id="3059078"/>
    <lineage>
        <taxon>Bacteria</taxon>
        <taxon>Pseudomonadati</taxon>
        <taxon>Bacteroidota</taxon>
        <taxon>Cytophagia</taxon>
        <taxon>Cytophagales</taxon>
        <taxon>Marivirgaceae</taxon>
        <taxon>Marivirga</taxon>
    </lineage>
</organism>
<name>A0AA51NAP3_9BACT</name>
<evidence type="ECO:0000256" key="7">
    <source>
        <dbReference type="ARBA" id="ARBA00022679"/>
    </source>
</evidence>
<dbReference type="InterPro" id="IPR015424">
    <property type="entry name" value="PyrdxlP-dep_Trfase"/>
</dbReference>
<gene>
    <name evidence="9 12" type="primary">glyA</name>
    <name evidence="12" type="ORF">QYS49_11475</name>
</gene>
<dbReference type="InterPro" id="IPR019798">
    <property type="entry name" value="Ser_HO-MeTrfase_PLP_BS"/>
</dbReference>
<dbReference type="InterPro" id="IPR049943">
    <property type="entry name" value="Ser_HO-MeTrfase-like"/>
</dbReference>
<evidence type="ECO:0000256" key="2">
    <source>
        <dbReference type="ARBA" id="ARBA00004496"/>
    </source>
</evidence>
<evidence type="ECO:0000256" key="8">
    <source>
        <dbReference type="ARBA" id="ARBA00022898"/>
    </source>
</evidence>
<feature type="binding site" evidence="9">
    <location>
        <begin position="117"/>
        <end position="119"/>
    </location>
    <ligand>
        <name>(6S)-5,6,7,8-tetrahydrofolate</name>
        <dbReference type="ChEBI" id="CHEBI:57453"/>
    </ligand>
</feature>
<keyword evidence="7 9" id="KW-0808">Transferase</keyword>
<comment type="pathway">
    <text evidence="9">Amino-acid biosynthesis; glycine biosynthesis; glycine from L-serine: step 1/1.</text>
</comment>
<dbReference type="InterPro" id="IPR015422">
    <property type="entry name" value="PyrdxlP-dep_Trfase_small"/>
</dbReference>
<evidence type="ECO:0000256" key="3">
    <source>
        <dbReference type="ARBA" id="ARBA00006376"/>
    </source>
</evidence>
<keyword evidence="6 9" id="KW-0554">One-carbon metabolism</keyword>
<dbReference type="GO" id="GO:0005829">
    <property type="term" value="C:cytosol"/>
    <property type="evidence" value="ECO:0007669"/>
    <property type="project" value="TreeGrafter"/>
</dbReference>
<dbReference type="InterPro" id="IPR015421">
    <property type="entry name" value="PyrdxlP-dep_Trfase_major"/>
</dbReference>
<evidence type="ECO:0000256" key="4">
    <source>
        <dbReference type="ARBA" id="ARBA00011738"/>
    </source>
</evidence>
<sequence length="423" mass="46755">MQRDNIIFDLIKKEQKRQETGIELIASENFTSPEVMEAMGSVLTNKYAEGLPGKRYYGGCEVVDEVENLAIERVKELFGATWANVQPHSGAQANAAVMLACLNPGDKILGFDLSHGGHLTHGSPVNFSGKLYQPSFYGVEEETGLIDWDKVEATAKKEKPKMIICGASAYSREWNYKKLREVADEVGAILLADISHPAGLIARGLLDDPLDYCHIVTTTTHKTLRGPRGGLIMMRDDFENPFGYKNPKGELRKMTQLLDSGVFPGTQGGPLEHVIAAKAVAFGQCLTDEYFNYILQVKKNAEVMAKAFTDRDYKIISGGTDNHLMLIDLRSKGITGKIAEAVLGEADITINKNMVPFDDKSPFVTSGMRIGTAAITSRGLVEADMEKIVDFIDTVITQHEDKQKIATVKKEINEWMVDFPLFK</sequence>
<dbReference type="EMBL" id="CP129971">
    <property type="protein sequence ID" value="WMN11757.1"/>
    <property type="molecule type" value="Genomic_DNA"/>
</dbReference>
<dbReference type="FunFam" id="3.40.640.10:FF:000001">
    <property type="entry name" value="Serine hydroxymethyltransferase"/>
    <property type="match status" value="1"/>
</dbReference>
<dbReference type="Gene3D" id="3.40.640.10">
    <property type="entry name" value="Type I PLP-dependent aspartate aminotransferase-like (Major domain)"/>
    <property type="match status" value="1"/>
</dbReference>
<comment type="caution">
    <text evidence="9">Lacks conserved residue(s) required for the propagation of feature annotation.</text>
</comment>
<comment type="pathway">
    <text evidence="9">One-carbon metabolism; tetrahydrofolate interconversion.</text>
</comment>
<dbReference type="AlphaFoldDB" id="A0AA51NAP3"/>
<dbReference type="RefSeq" id="WP_308349429.1">
    <property type="nucleotide sequence ID" value="NZ_CP129971.1"/>
</dbReference>
<comment type="function">
    <text evidence="9">Catalyzes the reversible interconversion of serine and glycine with tetrahydrofolate (THF) serving as the one-carbon carrier. This reaction serves as the major source of one-carbon groups required for the biosynthesis of purines, thymidylate, methionine, and other important biomolecules. Also exhibits THF-independent aldolase activity toward beta-hydroxyamino acids, producing glycine and aldehydes, via a retro-aldol mechanism.</text>
</comment>